<organism evidence="9 10">
    <name type="scientific">Desulforamulus putei DSM 12395</name>
    <dbReference type="NCBI Taxonomy" id="1121429"/>
    <lineage>
        <taxon>Bacteria</taxon>
        <taxon>Bacillati</taxon>
        <taxon>Bacillota</taxon>
        <taxon>Clostridia</taxon>
        <taxon>Eubacteriales</taxon>
        <taxon>Peptococcaceae</taxon>
        <taxon>Desulforamulus</taxon>
    </lineage>
</organism>
<evidence type="ECO:0000256" key="4">
    <source>
        <dbReference type="ARBA" id="ARBA00022475"/>
    </source>
</evidence>
<keyword evidence="10" id="KW-1185">Reference proteome</keyword>
<dbReference type="Pfam" id="PF02652">
    <property type="entry name" value="Lactate_perm"/>
    <property type="match status" value="1"/>
</dbReference>
<evidence type="ECO:0000256" key="7">
    <source>
        <dbReference type="ARBA" id="ARBA00023136"/>
    </source>
</evidence>
<feature type="transmembrane region" description="Helical" evidence="8">
    <location>
        <begin position="512"/>
        <end position="533"/>
    </location>
</feature>
<comment type="subcellular location">
    <subcellularLocation>
        <location evidence="1 8">Cell membrane</location>
        <topology evidence="1 8">Multi-pass membrane protein</topology>
    </subcellularLocation>
</comment>
<gene>
    <name evidence="9" type="ORF">SAMN02745133_01274</name>
</gene>
<dbReference type="PANTHER" id="PTHR30003:SF0">
    <property type="entry name" value="GLYCOLATE PERMEASE GLCA-RELATED"/>
    <property type="match status" value="1"/>
</dbReference>
<evidence type="ECO:0000256" key="1">
    <source>
        <dbReference type="ARBA" id="ARBA00004651"/>
    </source>
</evidence>
<dbReference type="OrthoDB" id="9761056at2"/>
<feature type="transmembrane region" description="Helical" evidence="8">
    <location>
        <begin position="115"/>
        <end position="134"/>
    </location>
</feature>
<feature type="transmembrane region" description="Helical" evidence="8">
    <location>
        <begin position="563"/>
        <end position="581"/>
    </location>
</feature>
<dbReference type="Proteomes" id="UP000184148">
    <property type="component" value="Unassembled WGS sequence"/>
</dbReference>
<feature type="transmembrane region" description="Helical" evidence="8">
    <location>
        <begin position="197"/>
        <end position="215"/>
    </location>
</feature>
<keyword evidence="4 8" id="KW-1003">Cell membrane</keyword>
<dbReference type="GO" id="GO:0015129">
    <property type="term" value="F:lactate transmembrane transporter activity"/>
    <property type="evidence" value="ECO:0007669"/>
    <property type="project" value="UniProtKB-UniRule"/>
</dbReference>
<dbReference type="EMBL" id="FQUY01000007">
    <property type="protein sequence ID" value="SHE85487.1"/>
    <property type="molecule type" value="Genomic_DNA"/>
</dbReference>
<keyword evidence="7 8" id="KW-0472">Membrane</keyword>
<keyword evidence="6 8" id="KW-1133">Transmembrane helix</keyword>
<proteinExistence type="inferred from homology"/>
<comment type="similarity">
    <text evidence="2 8">Belongs to the lactate permease family.</text>
</comment>
<comment type="function">
    <text evidence="8">Uptake of L-lactate across the membrane. Can also transport D-lactate and glycolate.</text>
</comment>
<protein>
    <recommendedName>
        <fullName evidence="8">L-lactate permease</fullName>
    </recommendedName>
</protein>
<feature type="transmembrane region" description="Helical" evidence="8">
    <location>
        <begin position="384"/>
        <end position="405"/>
    </location>
</feature>
<dbReference type="InterPro" id="IPR003804">
    <property type="entry name" value="Lactate_perm"/>
</dbReference>
<evidence type="ECO:0000256" key="5">
    <source>
        <dbReference type="ARBA" id="ARBA00022692"/>
    </source>
</evidence>
<dbReference type="NCBIfam" id="TIGR00795">
    <property type="entry name" value="lctP"/>
    <property type="match status" value="1"/>
</dbReference>
<dbReference type="AlphaFoldDB" id="A0A1M4WWF7"/>
<evidence type="ECO:0000313" key="9">
    <source>
        <dbReference type="EMBL" id="SHE85487.1"/>
    </source>
</evidence>
<evidence type="ECO:0000313" key="10">
    <source>
        <dbReference type="Proteomes" id="UP000184148"/>
    </source>
</evidence>
<feature type="transmembrane region" description="Helical" evidence="8">
    <location>
        <begin position="297"/>
        <end position="313"/>
    </location>
</feature>
<reference evidence="10" key="1">
    <citation type="submission" date="2016-11" db="EMBL/GenBank/DDBJ databases">
        <authorList>
            <person name="Varghese N."/>
            <person name="Submissions S."/>
        </authorList>
    </citation>
    <scope>NUCLEOTIDE SEQUENCE [LARGE SCALE GENOMIC DNA]</scope>
    <source>
        <strain evidence="10">DSM 12395</strain>
    </source>
</reference>
<feature type="transmembrane region" description="Helical" evidence="8">
    <location>
        <begin position="44"/>
        <end position="66"/>
    </location>
</feature>
<feature type="transmembrane region" description="Helical" evidence="8">
    <location>
        <begin position="351"/>
        <end position="372"/>
    </location>
</feature>
<dbReference type="GO" id="GO:0015295">
    <property type="term" value="F:solute:proton symporter activity"/>
    <property type="evidence" value="ECO:0007669"/>
    <property type="project" value="TreeGrafter"/>
</dbReference>
<dbReference type="STRING" id="1121429.SAMN02745133_01274"/>
<feature type="transmembrane region" description="Helical" evidence="8">
    <location>
        <begin position="12"/>
        <end position="32"/>
    </location>
</feature>
<accession>A0A1M4WWF7</accession>
<feature type="transmembrane region" description="Helical" evidence="8">
    <location>
        <begin position="247"/>
        <end position="265"/>
    </location>
</feature>
<evidence type="ECO:0000256" key="2">
    <source>
        <dbReference type="ARBA" id="ARBA00010100"/>
    </source>
</evidence>
<dbReference type="PANTHER" id="PTHR30003">
    <property type="entry name" value="L-LACTATE PERMEASE"/>
    <property type="match status" value="1"/>
</dbReference>
<feature type="transmembrane region" description="Helical" evidence="8">
    <location>
        <begin position="417"/>
        <end position="439"/>
    </location>
</feature>
<name>A0A1M4WWF7_9FIRM</name>
<evidence type="ECO:0000256" key="6">
    <source>
        <dbReference type="ARBA" id="ARBA00022989"/>
    </source>
</evidence>
<feature type="transmembrane region" description="Helical" evidence="8">
    <location>
        <begin position="167"/>
        <end position="185"/>
    </location>
</feature>
<keyword evidence="3 8" id="KW-0813">Transport</keyword>
<dbReference type="RefSeq" id="WP_073237462.1">
    <property type="nucleotide sequence ID" value="NZ_FQUY01000007.1"/>
</dbReference>
<sequence length="599" mass="63634">MEWTQVINPLDNLFLSALVAAIPILFMFYALAIARMKGHIAGSITLLLAIGVAVFVHGMPVNLAIWSSIYGALYGLFPIGWIVLTAVFLYQLTVKSGQFEIIKDSIAAITDDRRLQALLIAFCFGAFLEGAAGFGTPVAITAGMLVGLGFNPLYAAGLCLIANTAPVAFGGIGIPIITAGAVSGVDTMAISQMVGRQLPFLSVFVPFWLVFIMAGWKGAKEVMPAILVCGVSFAAAQWFSANYMSPMLPDIISSLVSIVAMVLFLRRWKPKNVWRFKDEPPATLEVRKHPFGTIAKAWSPFIVLTILIGDWGLKSVKALLDVVTIKIPFDAINKMIIAGGKPIEVVYKFNYLSAAGTAILISAIITAFILKISFGDFIKTFQETVKSLTFPLITIACVLAFAYVANWSGMTPTLGKAFTVTGALFPLVSPILGWLGVFVTGSDTSANALFGKMQAVTATDIGVDPVLTVAANSSGGVAAKMISPQSIAVATAACNLVGKEGDLFRFTVLHSLFFTAIICVLTYLQAYVFTWMIPVYETAKQAVAKVSPEAAAAAEAALRSQGAMIMAATAVVVLVIAVYAYKQVGGGKFGKDSAKISVH</sequence>
<evidence type="ECO:0000256" key="3">
    <source>
        <dbReference type="ARBA" id="ARBA00022448"/>
    </source>
</evidence>
<feature type="transmembrane region" description="Helical" evidence="8">
    <location>
        <begin position="72"/>
        <end position="94"/>
    </location>
</feature>
<dbReference type="GO" id="GO:0005886">
    <property type="term" value="C:plasma membrane"/>
    <property type="evidence" value="ECO:0007669"/>
    <property type="project" value="UniProtKB-SubCell"/>
</dbReference>
<evidence type="ECO:0000256" key="8">
    <source>
        <dbReference type="RuleBase" id="RU365092"/>
    </source>
</evidence>
<keyword evidence="5 8" id="KW-0812">Transmembrane</keyword>